<evidence type="ECO:0000256" key="1">
    <source>
        <dbReference type="SAM" id="MobiDB-lite"/>
    </source>
</evidence>
<sequence length="231" mass="23729">MAKYAERRGSPKARSLQPSQKGSVPRALEGEPACSLRRTEPSQNAARRGARKQEASQKGAQPQPEALSLEGELRELAQKGSPEPRSPAKGEPEGRSISLKGSPCSEGKLFPARRGAWGPGKESRPVLSPSPPEKGGPRGVKGGPERGRRGPSQKGGPASCLEGVLGPEGSRKGKGSGKGGVLSLKVLSPEMNGGPKGGPELPGNWGPGPTPKGGPEFESKGGPSRMEEGGS</sequence>
<protein>
    <submittedName>
        <fullName evidence="2">Uncharacterized protein</fullName>
    </submittedName>
</protein>
<evidence type="ECO:0000313" key="2">
    <source>
        <dbReference type="EMBL" id="KAG9451119.1"/>
    </source>
</evidence>
<dbReference type="AlphaFoldDB" id="A0AAV7ERS4"/>
<proteinExistence type="predicted"/>
<gene>
    <name evidence="2" type="ORF">H6P81_011084</name>
</gene>
<dbReference type="Proteomes" id="UP000825729">
    <property type="component" value="Unassembled WGS sequence"/>
</dbReference>
<dbReference type="EMBL" id="JAINDJ010000004">
    <property type="protein sequence ID" value="KAG9451119.1"/>
    <property type="molecule type" value="Genomic_DNA"/>
</dbReference>
<feature type="region of interest" description="Disordered" evidence="1">
    <location>
        <begin position="1"/>
        <end position="231"/>
    </location>
</feature>
<reference evidence="2 3" key="1">
    <citation type="submission" date="2021-07" db="EMBL/GenBank/DDBJ databases">
        <title>The Aristolochia fimbriata genome: insights into angiosperm evolution, floral development and chemical biosynthesis.</title>
        <authorList>
            <person name="Jiao Y."/>
        </authorList>
    </citation>
    <scope>NUCLEOTIDE SEQUENCE [LARGE SCALE GENOMIC DNA]</scope>
    <source>
        <strain evidence="2">IBCAS-2021</strain>
        <tissue evidence="2">Leaf</tissue>
    </source>
</reference>
<accession>A0AAV7ERS4</accession>
<evidence type="ECO:0000313" key="3">
    <source>
        <dbReference type="Proteomes" id="UP000825729"/>
    </source>
</evidence>
<feature type="compositionally biased region" description="Basic and acidic residues" evidence="1">
    <location>
        <begin position="215"/>
        <end position="231"/>
    </location>
</feature>
<keyword evidence="3" id="KW-1185">Reference proteome</keyword>
<name>A0AAV7ERS4_ARIFI</name>
<organism evidence="2 3">
    <name type="scientific">Aristolochia fimbriata</name>
    <name type="common">White veined hardy Dutchman's pipe vine</name>
    <dbReference type="NCBI Taxonomy" id="158543"/>
    <lineage>
        <taxon>Eukaryota</taxon>
        <taxon>Viridiplantae</taxon>
        <taxon>Streptophyta</taxon>
        <taxon>Embryophyta</taxon>
        <taxon>Tracheophyta</taxon>
        <taxon>Spermatophyta</taxon>
        <taxon>Magnoliopsida</taxon>
        <taxon>Magnoliidae</taxon>
        <taxon>Piperales</taxon>
        <taxon>Aristolochiaceae</taxon>
        <taxon>Aristolochia</taxon>
    </lineage>
</organism>
<comment type="caution">
    <text evidence="2">The sequence shown here is derived from an EMBL/GenBank/DDBJ whole genome shotgun (WGS) entry which is preliminary data.</text>
</comment>